<sequence length="668" mass="71894">MSGHIEDFLKDCLLLRWFLVSILSLTVLLLALFGTGWIWIDHKDLAAFATAKLEKKLDRPVHIGALHIHPGTWLTIEADDVSVANIASGTRPQMMTLGHLGAQVRLTSLIWGPPETRNIVISKFSGLFERTPAHLPNWRFGPHQNDPRPPLTPEQQAKADAPPDLHSAPGLRNVTILDSDVTYRSANGASYKATLGGVELASTSDTSPLTMTLSGAYNGTPIAISAEMEPIRDLRKTPQRPYGTKAHVTSGDMTSDFTGTLTDPTNFDGVEGHTTVTTPTSDTLFNVAGIKGDHAPVKLTLSGDFSHSGNDWHFRKANGTIQTSTMEDGDFTLVEGSHGKPDDVTAKIGFGRLDINGLMPILAPPGAKGSKKSPSTLHADLLLLTPPDPDPLVHFDLAAKQLIYNKLDFANLKIQAAQIPNRIDVPVLRLGYVGASLSANGHIEADGKSSRIAAELALTHGDIDRLRRVAGLAPVPVNGSLSFRIIASANNVHTLNEAMSRADLTAAVSMEKGEIAREIVEAASMDLRLLFRHAKGVTPITCLLGVLQMHQGIGVVVPLRLRTGAGTIAAKADFDLNRRWLDLVFASRPFSTSFFALDVPVRVSGRFDAPVLSLARWSKEGRNMLADSNEVTNLPPPCRVSRPPTPAPAPHADANLHLIQPPAMHVAP</sequence>
<reference evidence="3 4" key="1">
    <citation type="journal article" date="2015" name="Appl. Microbiol. Biotechnol.">
        <title>The consequence of an additional NADH dehydrogenase paralog on the growth of Gluconobacter oxydans DSM3504.</title>
        <authorList>
            <person name="Kostner D."/>
            <person name="Luchterhand B."/>
            <person name="Junker A."/>
            <person name="Volland S."/>
            <person name="Daniel R."/>
            <person name="Buchs J."/>
            <person name="Liebl W."/>
            <person name="Ehrenreich A."/>
        </authorList>
    </citation>
    <scope>NUCLEOTIDE SEQUENCE [LARGE SCALE GENOMIC DNA]</scope>
    <source>
        <strain evidence="3">DSM 3504</strain>
    </source>
</reference>
<dbReference type="PANTHER" id="PTHR30441:SF8">
    <property type="entry name" value="DUF748 DOMAIN-CONTAINING PROTEIN"/>
    <property type="match status" value="1"/>
</dbReference>
<accession>A0A067Z5M7</accession>
<dbReference type="InterPro" id="IPR052894">
    <property type="entry name" value="AsmA-related"/>
</dbReference>
<dbReference type="EMBL" id="CP004373">
    <property type="protein sequence ID" value="AHK70910.1"/>
    <property type="molecule type" value="Genomic_DNA"/>
</dbReference>
<gene>
    <name evidence="3" type="ORF">GLS_c10020</name>
</gene>
<evidence type="ECO:0000313" key="4">
    <source>
        <dbReference type="Proteomes" id="UP000031656"/>
    </source>
</evidence>
<dbReference type="HOGENOM" id="CLU_026696_0_0_5"/>
<evidence type="ECO:0000256" key="1">
    <source>
        <dbReference type="SAM" id="MobiDB-lite"/>
    </source>
</evidence>
<organism evidence="3 4">
    <name type="scientific">Gluconobacter oxydans DSM 3504</name>
    <dbReference type="NCBI Taxonomy" id="1288313"/>
    <lineage>
        <taxon>Bacteria</taxon>
        <taxon>Pseudomonadati</taxon>
        <taxon>Pseudomonadota</taxon>
        <taxon>Alphaproteobacteria</taxon>
        <taxon>Acetobacterales</taxon>
        <taxon>Acetobacteraceae</taxon>
        <taxon>Gluconobacter</taxon>
    </lineage>
</organism>
<feature type="region of interest" description="Disordered" evidence="1">
    <location>
        <begin position="628"/>
        <end position="650"/>
    </location>
</feature>
<keyword evidence="2" id="KW-1133">Transmembrane helix</keyword>
<evidence type="ECO:0000256" key="2">
    <source>
        <dbReference type="SAM" id="Phobius"/>
    </source>
</evidence>
<name>A0A067Z5M7_GLUOY</name>
<protein>
    <submittedName>
        <fullName evidence="3">Uncharacterized protein</fullName>
    </submittedName>
</protein>
<feature type="region of interest" description="Disordered" evidence="1">
    <location>
        <begin position="237"/>
        <end position="256"/>
    </location>
</feature>
<proteinExistence type="predicted"/>
<dbReference type="AlphaFoldDB" id="A0A067Z5M7"/>
<dbReference type="KEGG" id="goy:GLS_c10020"/>
<dbReference type="PANTHER" id="PTHR30441">
    <property type="entry name" value="DUF748 DOMAIN-CONTAINING PROTEIN"/>
    <property type="match status" value="1"/>
</dbReference>
<feature type="region of interest" description="Disordered" evidence="1">
    <location>
        <begin position="135"/>
        <end position="170"/>
    </location>
</feature>
<keyword evidence="2" id="KW-0472">Membrane</keyword>
<keyword evidence="2" id="KW-0812">Transmembrane</keyword>
<dbReference type="Proteomes" id="UP000031656">
    <property type="component" value="Chromosome"/>
</dbReference>
<feature type="compositionally biased region" description="Pro residues" evidence="1">
    <location>
        <begin position="634"/>
        <end position="649"/>
    </location>
</feature>
<feature type="transmembrane region" description="Helical" evidence="2">
    <location>
        <begin position="12"/>
        <end position="40"/>
    </location>
</feature>
<dbReference type="GO" id="GO:0090313">
    <property type="term" value="P:regulation of protein targeting to membrane"/>
    <property type="evidence" value="ECO:0007669"/>
    <property type="project" value="TreeGrafter"/>
</dbReference>
<evidence type="ECO:0000313" key="3">
    <source>
        <dbReference type="EMBL" id="AHK70910.1"/>
    </source>
</evidence>
<dbReference type="GO" id="GO:0005886">
    <property type="term" value="C:plasma membrane"/>
    <property type="evidence" value="ECO:0007669"/>
    <property type="project" value="TreeGrafter"/>
</dbReference>